<proteinExistence type="predicted"/>
<accession>A0A5S4FUA4</accession>
<reference evidence="1 2" key="1">
    <citation type="submission" date="2019-05" db="EMBL/GenBank/DDBJ databases">
        <title>Draft genome sequence of Actinomadura geliboluensis A8036.</title>
        <authorList>
            <person name="Saricaoglu S."/>
            <person name="Isik K."/>
        </authorList>
    </citation>
    <scope>NUCLEOTIDE SEQUENCE [LARGE SCALE GENOMIC DNA]</scope>
    <source>
        <strain evidence="1 2">A8036</strain>
    </source>
</reference>
<dbReference type="AlphaFoldDB" id="A0A5S4FUA4"/>
<dbReference type="Proteomes" id="UP000305238">
    <property type="component" value="Unassembled WGS sequence"/>
</dbReference>
<dbReference type="EMBL" id="VCKZ01000661">
    <property type="protein sequence ID" value="TMR24346.1"/>
    <property type="molecule type" value="Genomic_DNA"/>
</dbReference>
<organism evidence="1 2">
    <name type="scientific">Actinomadura geliboluensis</name>
    <dbReference type="NCBI Taxonomy" id="882440"/>
    <lineage>
        <taxon>Bacteria</taxon>
        <taxon>Bacillati</taxon>
        <taxon>Actinomycetota</taxon>
        <taxon>Actinomycetes</taxon>
        <taxon>Streptosporangiales</taxon>
        <taxon>Thermomonosporaceae</taxon>
        <taxon>Actinomadura</taxon>
    </lineage>
</organism>
<dbReference type="RefSeq" id="WP_138642257.1">
    <property type="nucleotide sequence ID" value="NZ_JASWDG010000007.1"/>
</dbReference>
<gene>
    <name evidence="1" type="ORF">ETD96_43175</name>
</gene>
<comment type="caution">
    <text evidence="1">The sequence shown here is derived from an EMBL/GenBank/DDBJ whole genome shotgun (WGS) entry which is preliminary data.</text>
</comment>
<sequence length="67" mass="7427">MGLQPGTVEELCRHLDGLSLAVELATARARIMSVPEIAHGLNNRFALWPDVHARLHDARSTRVGRSR</sequence>
<name>A0A5S4FUA4_9ACTN</name>
<evidence type="ECO:0000313" key="2">
    <source>
        <dbReference type="Proteomes" id="UP000305238"/>
    </source>
</evidence>
<protein>
    <submittedName>
        <fullName evidence="1">Uncharacterized protein</fullName>
    </submittedName>
</protein>
<evidence type="ECO:0000313" key="1">
    <source>
        <dbReference type="EMBL" id="TMR24346.1"/>
    </source>
</evidence>
<keyword evidence="2" id="KW-1185">Reference proteome</keyword>